<reference evidence="14 15" key="2">
    <citation type="journal article" date="2014" name="J. Gen. Appl. Microbiol.">
        <title>The early diverging ascomycetous budding yeast Saitoella complicata has three histone deacetylases belonging to the Clr6, Hos2, and Rpd3 lineages.</title>
        <authorList>
            <person name="Nishida H."/>
            <person name="Matsumoto T."/>
            <person name="Kondo S."/>
            <person name="Hamamoto M."/>
            <person name="Yoshikawa H."/>
        </authorList>
    </citation>
    <scope>NUCLEOTIDE SEQUENCE [LARGE SCALE GENOMIC DNA]</scope>
    <source>
        <strain evidence="14 15">NRRL Y-17804</strain>
    </source>
</reference>
<keyword evidence="6" id="KW-0256">Endoplasmic reticulum</keyword>
<dbReference type="Proteomes" id="UP000033140">
    <property type="component" value="Unassembled WGS sequence"/>
</dbReference>
<dbReference type="Pfam" id="PF02517">
    <property type="entry name" value="Rce1-like"/>
    <property type="match status" value="1"/>
</dbReference>
<dbReference type="STRING" id="698492.A0A0E9NB84"/>
<evidence type="ECO:0000256" key="7">
    <source>
        <dbReference type="ARBA" id="ARBA00022989"/>
    </source>
</evidence>
<dbReference type="InterPro" id="IPR003675">
    <property type="entry name" value="Rce1/LyrA-like_dom"/>
</dbReference>
<keyword evidence="5" id="KW-0378">Hydrolase</keyword>
<dbReference type="GO" id="GO:0005789">
    <property type="term" value="C:endoplasmic reticulum membrane"/>
    <property type="evidence" value="ECO:0007669"/>
    <property type="project" value="UniProtKB-SubCell"/>
</dbReference>
<feature type="domain" description="CAAX prenyl protease 2/Lysostaphin resistance protein A-like" evidence="13">
    <location>
        <begin position="141"/>
        <end position="249"/>
    </location>
</feature>
<sequence length="772" mass="84524">MDNLEKIIGLATDPILTPSQASLLSALHTALYVGILYIHPRSRPTPTLSKDSPQIIKLRALSVTVACLISTSLTAIYAKSRYEDLWHGGLRVLGFGEGTCGDVNRALGLVCVLYIGPLVKWLIWENGLRFFPGNVKENLTSWIGWRNYIIGPFTEELVFRACVIPLHLLAHESRTKIIFYTPLFFGLAHIHHFYEFRLTHSEVLLSVALFRTLFQFTYTTLFGWFASFVWLRTGSTWACVAVHTLCNVMGLPETGSELRGWKKYAYRAALVGGMVGFGMLLGPWTNGNRQYHLSTSFSFFLTPPLHSVHRLSSLLELVKNSLGELLGSRVTTHIARPRSTIRDDRVSGISDTVSVVIQTEVTEHHSGRQQQSRGVSLVLVHDVKTDVSASGLENGELAADVASGDDTGSTDEGGTDVGNDGTVKVGHDQNIELLGLGDCLHRGVVDNEVGGLDGGVVLSDLVENLTEETIRELHDVGLVDDSDLLAVVLEGKVECETSNALRLSTGDDLEGLNDTRDGRVLKTRILTLSVLTNDSKVDILVTGLVAGDVLDQDKGSVGVEFLTEGDVEGLVTTTLEGGEQNTLKTDLVALQRLDTFPELDVGLAGGVDTGDVDLIPLDGNTLCLEDLLHRLGNLETDTITRDKSNSSNLMNIPVYFPPIFLGKAGATVASPREGIWVKREVADLSIFGFYFFVRRVELVRRRARDAVMRICLRASHRSRCSGETGARGNGTINWRKCHVSAPDPSSYVIRGFHRFFFLPYSLSVVSVHSGSP</sequence>
<evidence type="ECO:0000259" key="13">
    <source>
        <dbReference type="Pfam" id="PF02517"/>
    </source>
</evidence>
<feature type="transmembrane region" description="Helical" evidence="12">
    <location>
        <begin position="20"/>
        <end position="38"/>
    </location>
</feature>
<evidence type="ECO:0000256" key="12">
    <source>
        <dbReference type="SAM" id="Phobius"/>
    </source>
</evidence>
<reference evidence="14 15" key="1">
    <citation type="journal article" date="2011" name="J. Gen. Appl. Microbiol.">
        <title>Draft genome sequencing of the enigmatic yeast Saitoella complicata.</title>
        <authorList>
            <person name="Nishida H."/>
            <person name="Hamamoto M."/>
            <person name="Sugiyama J."/>
        </authorList>
    </citation>
    <scope>NUCLEOTIDE SEQUENCE [LARGE SCALE GENOMIC DNA]</scope>
    <source>
        <strain evidence="14 15">NRRL Y-17804</strain>
    </source>
</reference>
<proteinExistence type="inferred from homology"/>
<dbReference type="EMBL" id="BACD03000007">
    <property type="protein sequence ID" value="GAO47137.1"/>
    <property type="molecule type" value="Genomic_DNA"/>
</dbReference>
<evidence type="ECO:0000256" key="1">
    <source>
        <dbReference type="ARBA" id="ARBA00004477"/>
    </source>
</evidence>
<evidence type="ECO:0000256" key="2">
    <source>
        <dbReference type="ARBA" id="ARBA00006897"/>
    </source>
</evidence>
<dbReference type="PANTHER" id="PTHR13046:SF0">
    <property type="entry name" value="CAAX PRENYL PROTEASE 2"/>
    <property type="match status" value="1"/>
</dbReference>
<gene>
    <name evidence="14" type="ORF">G7K_1348-t1</name>
</gene>
<name>A0A0E9NB84_SAICN</name>
<comment type="caution">
    <text evidence="14">The sequence shown here is derived from an EMBL/GenBank/DDBJ whole genome shotgun (WGS) entry which is preliminary data.</text>
</comment>
<evidence type="ECO:0000313" key="14">
    <source>
        <dbReference type="EMBL" id="GAO47137.1"/>
    </source>
</evidence>
<accession>A0A0E9NB84</accession>
<dbReference type="AlphaFoldDB" id="A0A0E9NB84"/>
<dbReference type="PANTHER" id="PTHR13046">
    <property type="entry name" value="PROTEASE U48 CAAX PRENYL PROTEASE RCE1"/>
    <property type="match status" value="1"/>
</dbReference>
<evidence type="ECO:0000256" key="10">
    <source>
        <dbReference type="ARBA" id="ARBA00049729"/>
    </source>
</evidence>
<evidence type="ECO:0000256" key="11">
    <source>
        <dbReference type="SAM" id="MobiDB-lite"/>
    </source>
</evidence>
<evidence type="ECO:0000256" key="6">
    <source>
        <dbReference type="ARBA" id="ARBA00022824"/>
    </source>
</evidence>
<evidence type="ECO:0000256" key="9">
    <source>
        <dbReference type="ARBA" id="ARBA00047280"/>
    </source>
</evidence>
<feature type="transmembrane region" description="Helical" evidence="12">
    <location>
        <begin position="58"/>
        <end position="78"/>
    </location>
</feature>
<keyword evidence="7 12" id="KW-1133">Transmembrane helix</keyword>
<comment type="similarity">
    <text evidence="2">Belongs to the peptidase U48 family.</text>
</comment>
<dbReference type="GO" id="GO:0004222">
    <property type="term" value="F:metalloendopeptidase activity"/>
    <property type="evidence" value="ECO:0007669"/>
    <property type="project" value="InterPro"/>
</dbReference>
<feature type="region of interest" description="Disordered" evidence="11">
    <location>
        <begin position="394"/>
        <end position="422"/>
    </location>
</feature>
<keyword evidence="15" id="KW-1185">Reference proteome</keyword>
<keyword evidence="8 12" id="KW-0472">Membrane</keyword>
<evidence type="ECO:0000256" key="4">
    <source>
        <dbReference type="ARBA" id="ARBA00022692"/>
    </source>
</evidence>
<feature type="transmembrane region" description="Helical" evidence="12">
    <location>
        <begin position="264"/>
        <end position="284"/>
    </location>
</feature>
<evidence type="ECO:0000256" key="3">
    <source>
        <dbReference type="ARBA" id="ARBA00022670"/>
    </source>
</evidence>
<keyword evidence="4 12" id="KW-0812">Transmembrane</keyword>
<evidence type="ECO:0000256" key="8">
    <source>
        <dbReference type="ARBA" id="ARBA00023136"/>
    </source>
</evidence>
<reference evidence="14 15" key="3">
    <citation type="journal article" date="2015" name="Genome Announc.">
        <title>Draft Genome Sequence of the Archiascomycetous Yeast Saitoella complicata.</title>
        <authorList>
            <person name="Yamauchi K."/>
            <person name="Kondo S."/>
            <person name="Hamamoto M."/>
            <person name="Takahashi Y."/>
            <person name="Ogura Y."/>
            <person name="Hayashi T."/>
            <person name="Nishida H."/>
        </authorList>
    </citation>
    <scope>NUCLEOTIDE SEQUENCE [LARGE SCALE GENOMIC DNA]</scope>
    <source>
        <strain evidence="14 15">NRRL Y-17804</strain>
    </source>
</reference>
<feature type="transmembrane region" description="Helical" evidence="12">
    <location>
        <begin position="214"/>
        <end position="231"/>
    </location>
</feature>
<feature type="transmembrane region" description="Helical" evidence="12">
    <location>
        <begin position="106"/>
        <end position="124"/>
    </location>
</feature>
<organism evidence="14 15">
    <name type="scientific">Saitoella complicata (strain BCRC 22490 / CBS 7301 / JCM 7358 / NBRC 10748 / NRRL Y-17804)</name>
    <dbReference type="NCBI Taxonomy" id="698492"/>
    <lineage>
        <taxon>Eukaryota</taxon>
        <taxon>Fungi</taxon>
        <taxon>Dikarya</taxon>
        <taxon>Ascomycota</taxon>
        <taxon>Taphrinomycotina</taxon>
        <taxon>Taphrinomycotina incertae sedis</taxon>
        <taxon>Saitoella</taxon>
    </lineage>
</organism>
<evidence type="ECO:0000256" key="5">
    <source>
        <dbReference type="ARBA" id="ARBA00022801"/>
    </source>
</evidence>
<dbReference type="GO" id="GO:0071586">
    <property type="term" value="P:CAAX-box protein processing"/>
    <property type="evidence" value="ECO:0007669"/>
    <property type="project" value="InterPro"/>
</dbReference>
<comment type="catalytic activity">
    <reaction evidence="9">
        <text>Hydrolyzes the peptide bond -P2-(S-farnesyl or geranylgeranyl)C-P1'-P2'-P3'-COOH where P1' and P2' are amino acids with aliphatic sidechains and P3' is any C-terminal residue.</text>
        <dbReference type="EC" id="3.4.26.1"/>
    </reaction>
</comment>
<dbReference type="InterPro" id="IPR039731">
    <property type="entry name" value="Rce1"/>
</dbReference>
<protein>
    <recommendedName>
        <fullName evidence="10">intramembrane prenyl-peptidase Rce1</fullName>
        <ecNumber evidence="10">3.4.26.1</ecNumber>
    </recommendedName>
</protein>
<feature type="transmembrane region" description="Helical" evidence="12">
    <location>
        <begin position="177"/>
        <end position="194"/>
    </location>
</feature>
<evidence type="ECO:0000313" key="15">
    <source>
        <dbReference type="Proteomes" id="UP000033140"/>
    </source>
</evidence>
<comment type="subcellular location">
    <subcellularLocation>
        <location evidence="1">Endoplasmic reticulum membrane</location>
        <topology evidence="1">Multi-pass membrane protein</topology>
    </subcellularLocation>
</comment>
<keyword evidence="3" id="KW-0645">Protease</keyword>
<dbReference type="EC" id="3.4.26.1" evidence="10"/>